<accession>A0ABV6J7M2</accession>
<name>A0ABV6J7M2_9BACL</name>
<dbReference type="InterPro" id="IPR017853">
    <property type="entry name" value="GH"/>
</dbReference>
<comment type="caution">
    <text evidence="1">The sequence shown here is derived from an EMBL/GenBank/DDBJ whole genome shotgun (WGS) entry which is preliminary data.</text>
</comment>
<dbReference type="Gene3D" id="3.20.20.80">
    <property type="entry name" value="Glycosidases"/>
    <property type="match status" value="1"/>
</dbReference>
<dbReference type="EMBL" id="JBHLVF010000012">
    <property type="protein sequence ID" value="MFC0391836.1"/>
    <property type="molecule type" value="Genomic_DNA"/>
</dbReference>
<evidence type="ECO:0000313" key="1">
    <source>
        <dbReference type="EMBL" id="MFC0391836.1"/>
    </source>
</evidence>
<dbReference type="RefSeq" id="WP_204821263.1">
    <property type="nucleotide sequence ID" value="NZ_JANHOF010000011.1"/>
</dbReference>
<dbReference type="SUPFAM" id="SSF51445">
    <property type="entry name" value="(Trans)glycosidases"/>
    <property type="match status" value="1"/>
</dbReference>
<evidence type="ECO:0000313" key="2">
    <source>
        <dbReference type="Proteomes" id="UP001589818"/>
    </source>
</evidence>
<protein>
    <submittedName>
        <fullName evidence="1">Uncharacterized protein</fullName>
    </submittedName>
</protein>
<keyword evidence="2" id="KW-1185">Reference proteome</keyword>
<sequence>MYTIGYDFGDTLVALGELRFAVRLYTESNVYAPDPDRVAITGDERRTVMRADGLCWAGNQRKADGEIELEIVRGRDGRYIISARGKHGGEVCKSMLVEVFGIDIAALTYDQDKREAIGPHRAIRAKRYPGFGMKMPLVFAEEASGAEWYAMTKDDRVRGKGFAVHYDPYLETYVLDLAHEEDKRFRSQEIVSPPWHIGRCANRAAVIAERCRDLEDRFHLVPFERRTDIPDWLGGIRLIVTLHGEHWTGHVFNTYADMERALEWIAERIPGREVLAFLPAWDGRYYYNYPQYEPSPFMGGAEGFKRLTAKARLLGIRVVPMLGANALNLRFAEQLGLQDAAVRDEWGHECRINWVDWDYDLAVENDSALANMGHPDFRRHMIERATQLVDEYGVDGIFLDISSFWANDPRYSPYEGTVAWADEMKARYPGLLLFGENSYDALWGTFGLFHEAGGPGAYEQALYRYARQSHYLAHPAPGRGSAGVHEWSWRWAVGLPEGECPELIPTLSIVSDTIAEHAEAAQAVIEQARKWKQALPGIAGRPSL</sequence>
<dbReference type="Proteomes" id="UP001589818">
    <property type="component" value="Unassembled WGS sequence"/>
</dbReference>
<organism evidence="1 2">
    <name type="scientific">Paenibacillus mendelii</name>
    <dbReference type="NCBI Taxonomy" id="206163"/>
    <lineage>
        <taxon>Bacteria</taxon>
        <taxon>Bacillati</taxon>
        <taxon>Bacillota</taxon>
        <taxon>Bacilli</taxon>
        <taxon>Bacillales</taxon>
        <taxon>Paenibacillaceae</taxon>
        <taxon>Paenibacillus</taxon>
    </lineage>
</organism>
<reference evidence="1 2" key="1">
    <citation type="submission" date="2024-09" db="EMBL/GenBank/DDBJ databases">
        <authorList>
            <person name="Sun Q."/>
            <person name="Mori K."/>
        </authorList>
    </citation>
    <scope>NUCLEOTIDE SEQUENCE [LARGE SCALE GENOMIC DNA]</scope>
    <source>
        <strain evidence="1 2">CCM 4839</strain>
    </source>
</reference>
<proteinExistence type="predicted"/>
<gene>
    <name evidence="1" type="ORF">ACFFJ8_10720</name>
</gene>